<dbReference type="Proteomes" id="UP001204772">
    <property type="component" value="Unassembled WGS sequence"/>
</dbReference>
<protein>
    <recommendedName>
        <fullName evidence="3">STAS/SEC14 domain-containing protein</fullName>
    </recommendedName>
</protein>
<comment type="caution">
    <text evidence="1">The sequence shown here is derived from an EMBL/GenBank/DDBJ whole genome shotgun (WGS) entry which is preliminary data.</text>
</comment>
<dbReference type="EMBL" id="JAMZEL010000001">
    <property type="protein sequence ID" value="MCP1381271.1"/>
    <property type="molecule type" value="Genomic_DNA"/>
</dbReference>
<evidence type="ECO:0000313" key="2">
    <source>
        <dbReference type="Proteomes" id="UP001204772"/>
    </source>
</evidence>
<name>A0ABT1FHM9_9BACT</name>
<sequence>MNSSVTTLFHEAERLDNRSLDAFIDDILSLRIRRETPDKQKEEAMLLKKINRSLPIEQIQRFRVLNQKRLEDDISEPEYAELLILLDKIEKLNVSRLKYLTSLARLRKVSVRELMNQLGISNSLNG</sequence>
<keyword evidence="2" id="KW-1185">Reference proteome</keyword>
<reference evidence="1 2" key="1">
    <citation type="submission" date="2022-06" db="EMBL/GenBank/DDBJ databases">
        <title>Runella sp. S5 genome sequencing.</title>
        <authorList>
            <person name="Park S."/>
        </authorList>
    </citation>
    <scope>NUCLEOTIDE SEQUENCE [LARGE SCALE GENOMIC DNA]</scope>
    <source>
        <strain evidence="1 2">S5</strain>
    </source>
</reference>
<evidence type="ECO:0008006" key="3">
    <source>
        <dbReference type="Google" id="ProtNLM"/>
    </source>
</evidence>
<gene>
    <name evidence="1" type="ORF">NCI00_02505</name>
</gene>
<organism evidence="1 2">
    <name type="scientific">Runella salmonicolor</name>
    <dbReference type="NCBI Taxonomy" id="2950278"/>
    <lineage>
        <taxon>Bacteria</taxon>
        <taxon>Pseudomonadati</taxon>
        <taxon>Bacteroidota</taxon>
        <taxon>Cytophagia</taxon>
        <taxon>Cytophagales</taxon>
        <taxon>Spirosomataceae</taxon>
        <taxon>Runella</taxon>
    </lineage>
</organism>
<proteinExistence type="predicted"/>
<accession>A0ABT1FHM9</accession>
<dbReference type="RefSeq" id="WP_253524677.1">
    <property type="nucleotide sequence ID" value="NZ_JAMZEL010000001.1"/>
</dbReference>
<evidence type="ECO:0000313" key="1">
    <source>
        <dbReference type="EMBL" id="MCP1381271.1"/>
    </source>
</evidence>